<evidence type="ECO:0000313" key="3">
    <source>
        <dbReference type="Proteomes" id="UP000650467"/>
    </source>
</evidence>
<evidence type="ECO:0000256" key="1">
    <source>
        <dbReference type="SAM" id="MobiDB-lite"/>
    </source>
</evidence>
<feature type="compositionally biased region" description="Low complexity" evidence="1">
    <location>
        <begin position="124"/>
        <end position="139"/>
    </location>
</feature>
<evidence type="ECO:0008006" key="4">
    <source>
        <dbReference type="Google" id="ProtNLM"/>
    </source>
</evidence>
<dbReference type="PANTHER" id="PTHR46759:SF1">
    <property type="entry name" value="LEUCINE-RICH REPEAT-CONTAINING PROTEIN 72"/>
    <property type="match status" value="1"/>
</dbReference>
<comment type="caution">
    <text evidence="2">The sequence shown here is derived from an EMBL/GenBank/DDBJ whole genome shotgun (WGS) entry which is preliminary data.</text>
</comment>
<keyword evidence="3" id="KW-1185">Reference proteome</keyword>
<dbReference type="EMBL" id="JAEHOC010000009">
    <property type="protein sequence ID" value="KAG2438635.1"/>
    <property type="molecule type" value="Genomic_DNA"/>
</dbReference>
<feature type="compositionally biased region" description="Gly residues" evidence="1">
    <location>
        <begin position="175"/>
        <end position="186"/>
    </location>
</feature>
<organism evidence="2 3">
    <name type="scientific">Chlamydomonas incerta</name>
    <dbReference type="NCBI Taxonomy" id="51695"/>
    <lineage>
        <taxon>Eukaryota</taxon>
        <taxon>Viridiplantae</taxon>
        <taxon>Chlorophyta</taxon>
        <taxon>core chlorophytes</taxon>
        <taxon>Chlorophyceae</taxon>
        <taxon>CS clade</taxon>
        <taxon>Chlamydomonadales</taxon>
        <taxon>Chlamydomonadaceae</taxon>
        <taxon>Chlamydomonas</taxon>
    </lineage>
</organism>
<sequence>MPALKVLDQHVVTALERRKAEGLIGGDIAMLTVAFGKRLPPYDPAWDEKVPERSALEQQMSKEAGTIRDTLRHEAYMKERGMFLHDPHPQPPRGSSLPPNAGTVRAMQVWRQQLEATGQLVSQTGSAPASPHGGAASTSGRGGGGGGSPAYGGRLRHTSGSGRGTSLNPSPNRTGGMGGAGAGGEGPYTSKDKLVLYTLRSGSDPMATGPAAATLTRPAPGTIKFEAEEYQQFLTTRAAGAGGWQVGKAVVPL</sequence>
<reference evidence="2" key="1">
    <citation type="journal article" date="2020" name="bioRxiv">
        <title>Comparative genomics of Chlamydomonas.</title>
        <authorList>
            <person name="Craig R.J."/>
            <person name="Hasan A.R."/>
            <person name="Ness R.W."/>
            <person name="Keightley P.D."/>
        </authorList>
    </citation>
    <scope>NUCLEOTIDE SEQUENCE</scope>
    <source>
        <strain evidence="2">SAG 7.73</strain>
    </source>
</reference>
<evidence type="ECO:0000313" key="2">
    <source>
        <dbReference type="EMBL" id="KAG2438635.1"/>
    </source>
</evidence>
<name>A0A835TJ11_CHLIN</name>
<dbReference type="PANTHER" id="PTHR46759">
    <property type="entry name" value="LEUCINE-RICH REPEAT-CONTAINING PROTEIN 72"/>
    <property type="match status" value="1"/>
</dbReference>
<dbReference type="InterPro" id="IPR042655">
    <property type="entry name" value="LRC72"/>
</dbReference>
<feature type="region of interest" description="Disordered" evidence="1">
    <location>
        <begin position="120"/>
        <end position="188"/>
    </location>
</feature>
<feature type="compositionally biased region" description="Polar residues" evidence="1">
    <location>
        <begin position="158"/>
        <end position="173"/>
    </location>
</feature>
<protein>
    <recommendedName>
        <fullName evidence="4">Flagellar associated protein</fullName>
    </recommendedName>
</protein>
<dbReference type="OrthoDB" id="1517790at2759"/>
<gene>
    <name evidence="2" type="ORF">HXX76_005183</name>
</gene>
<accession>A0A835TJ11</accession>
<proteinExistence type="predicted"/>
<dbReference type="Proteomes" id="UP000650467">
    <property type="component" value="Unassembled WGS sequence"/>
</dbReference>
<dbReference type="AlphaFoldDB" id="A0A835TJ11"/>
<feature type="compositionally biased region" description="Gly residues" evidence="1">
    <location>
        <begin position="140"/>
        <end position="150"/>
    </location>
</feature>